<dbReference type="EMBL" id="JAESIL010000034">
    <property type="protein sequence ID" value="MBL3578469.1"/>
    <property type="molecule type" value="Genomic_DNA"/>
</dbReference>
<keyword evidence="3" id="KW-1185">Reference proteome</keyword>
<dbReference type="HAMAP" id="MF_01408">
    <property type="entry name" value="ThyX"/>
    <property type="match status" value="1"/>
</dbReference>
<feature type="binding site" evidence="1">
    <location>
        <begin position="112"/>
        <end position="114"/>
    </location>
    <ligand>
        <name>FAD</name>
        <dbReference type="ChEBI" id="CHEBI:57692"/>
        <note>ligand shared between neighboring subunits</note>
    </ligand>
</feature>
<feature type="binding site" evidence="1">
    <location>
        <position position="218"/>
    </location>
    <ligand>
        <name>FAD</name>
        <dbReference type="ChEBI" id="CHEBI:57692"/>
        <note>ligand shared between neighboring subunits</note>
    </ligand>
</feature>
<feature type="binding site" evidence="1">
    <location>
        <begin position="212"/>
        <end position="214"/>
    </location>
    <ligand>
        <name>FAD</name>
        <dbReference type="ChEBI" id="CHEBI:57692"/>
        <note>ligand shared between neighboring subunits</note>
    </ligand>
</feature>
<name>A0ABS1RFP4_9RHOB</name>
<comment type="subunit">
    <text evidence="1">Homotetramer.</text>
</comment>
<evidence type="ECO:0000313" key="3">
    <source>
        <dbReference type="Proteomes" id="UP000635853"/>
    </source>
</evidence>
<dbReference type="Pfam" id="PF02511">
    <property type="entry name" value="Thy1"/>
    <property type="match status" value="1"/>
</dbReference>
<dbReference type="CDD" id="cd20175">
    <property type="entry name" value="ThyX"/>
    <property type="match status" value="1"/>
</dbReference>
<keyword evidence="1" id="KW-0545">Nucleotide biosynthesis</keyword>
<comment type="cofactor">
    <cofactor evidence="1">
        <name>FAD</name>
        <dbReference type="ChEBI" id="CHEBI:57692"/>
    </cofactor>
    <text evidence="1">Binds 4 FAD per tetramer. Each FAD binding site is formed by three monomers.</text>
</comment>
<keyword evidence="1" id="KW-0274">FAD</keyword>
<protein>
    <recommendedName>
        <fullName evidence="1">Flavin-dependent thymidylate synthase</fullName>
        <shortName evidence="1">FDTS</shortName>
        <ecNumber evidence="1">2.1.1.148</ecNumber>
    </recommendedName>
    <alternativeName>
        <fullName evidence="1">FAD-dependent thymidylate synthase</fullName>
    </alternativeName>
    <alternativeName>
        <fullName evidence="1">Thymidylate synthase ThyX</fullName>
        <shortName evidence="1">TS</shortName>
        <shortName evidence="1">TSase</shortName>
    </alternativeName>
</protein>
<feature type="binding site" description="in other chain" evidence="1">
    <location>
        <begin position="120"/>
        <end position="124"/>
    </location>
    <ligand>
        <name>dUMP</name>
        <dbReference type="ChEBI" id="CHEBI:246422"/>
        <note>ligand shared between dimeric partners</note>
    </ligand>
</feature>
<keyword evidence="1 2" id="KW-0808">Transferase</keyword>
<comment type="function">
    <text evidence="1">Catalyzes the reductive methylation of 2'-deoxyuridine-5'-monophosphate (dUMP) to 2'-deoxythymidine-5'-monophosphate (dTMP) while utilizing 5,10-methylenetetrahydrofolate (mTHF) as the methyl donor, and NADPH and FADH(2) as the reductant.</text>
</comment>
<dbReference type="PANTHER" id="PTHR34934">
    <property type="entry name" value="FLAVIN-DEPENDENT THYMIDYLATE SYNTHASE"/>
    <property type="match status" value="1"/>
</dbReference>
<dbReference type="SUPFAM" id="SSF69796">
    <property type="entry name" value="Thymidylate synthase-complementing protein Thy1"/>
    <property type="match status" value="1"/>
</dbReference>
<dbReference type="PANTHER" id="PTHR34934:SF1">
    <property type="entry name" value="FLAVIN-DEPENDENT THYMIDYLATE SYNTHASE"/>
    <property type="match status" value="1"/>
</dbReference>
<dbReference type="PROSITE" id="PS51331">
    <property type="entry name" value="THYX"/>
    <property type="match status" value="1"/>
</dbReference>
<feature type="binding site" evidence="1">
    <location>
        <position position="89"/>
    </location>
    <ligand>
        <name>FAD</name>
        <dbReference type="ChEBI" id="CHEBI:57692"/>
        <note>ligand shared between neighboring subunits</note>
    </ligand>
</feature>
<proteinExistence type="inferred from homology"/>
<dbReference type="Proteomes" id="UP000635853">
    <property type="component" value="Unassembled WGS sequence"/>
</dbReference>
<evidence type="ECO:0000256" key="1">
    <source>
        <dbReference type="HAMAP-Rule" id="MF_01408"/>
    </source>
</evidence>
<gene>
    <name evidence="1" type="primary">thyX</name>
    <name evidence="2" type="ORF">JMJ92_09915</name>
</gene>
<feature type="active site" description="Involved in ionization of N3 of dUMP, leading to its activation" evidence="1">
    <location>
        <position position="223"/>
    </location>
</feature>
<keyword evidence="1" id="KW-0521">NADP</keyword>
<dbReference type="GO" id="GO:0050797">
    <property type="term" value="F:thymidylate synthase (FAD) activity"/>
    <property type="evidence" value="ECO:0007669"/>
    <property type="project" value="UniProtKB-EC"/>
</dbReference>
<dbReference type="GO" id="GO:0032259">
    <property type="term" value="P:methylation"/>
    <property type="evidence" value="ECO:0007669"/>
    <property type="project" value="UniProtKB-KW"/>
</dbReference>
<dbReference type="InterPro" id="IPR003669">
    <property type="entry name" value="Thymidylate_synthase_ThyX"/>
</dbReference>
<dbReference type="InterPro" id="IPR036098">
    <property type="entry name" value="Thymidylate_synthase_ThyX_sf"/>
</dbReference>
<comment type="similarity">
    <text evidence="1">Belongs to the thymidylate synthase ThyX family.</text>
</comment>
<feature type="binding site" description="in other chain" evidence="1">
    <location>
        <position position="196"/>
    </location>
    <ligand>
        <name>dUMP</name>
        <dbReference type="ChEBI" id="CHEBI:246422"/>
        <note>ligand shared between dimeric partners</note>
    </ligand>
</feature>
<dbReference type="Gene3D" id="3.30.1360.170">
    <property type="match status" value="1"/>
</dbReference>
<feature type="binding site" evidence="1">
    <location>
        <position position="120"/>
    </location>
    <ligand>
        <name>FAD</name>
        <dbReference type="ChEBI" id="CHEBI:57692"/>
        <note>ligand shared between neighboring subunits</note>
    </ligand>
</feature>
<comment type="pathway">
    <text evidence="1">Pyrimidine metabolism; dTTP biosynthesis.</text>
</comment>
<accession>A0ABS1RFP4</accession>
<feature type="binding site" evidence="1">
    <location>
        <position position="223"/>
    </location>
    <ligand>
        <name>dUMP</name>
        <dbReference type="ChEBI" id="CHEBI:246422"/>
        <note>ligand shared between dimeric partners</note>
    </ligand>
</feature>
<dbReference type="NCBIfam" id="TIGR02170">
    <property type="entry name" value="thyX"/>
    <property type="match status" value="1"/>
</dbReference>
<feature type="binding site" evidence="1">
    <location>
        <begin position="109"/>
        <end position="112"/>
    </location>
    <ligand>
        <name>dUMP</name>
        <dbReference type="ChEBI" id="CHEBI:246422"/>
        <note>ligand shared between dimeric partners</note>
    </ligand>
</feature>
<evidence type="ECO:0000313" key="2">
    <source>
        <dbReference type="EMBL" id="MBL3578469.1"/>
    </source>
</evidence>
<keyword evidence="1" id="KW-0285">Flavoprotein</keyword>
<reference evidence="3" key="1">
    <citation type="submission" date="2021-01" db="EMBL/GenBank/DDBJ databases">
        <title>Draft genomes of Rhodovulum sulfidophilum.</title>
        <authorList>
            <person name="Guzman M.S."/>
        </authorList>
    </citation>
    <scope>NUCLEOTIDE SEQUENCE [LARGE SCALE GENOMIC DNA]</scope>
    <source>
        <strain evidence="3">AB19</strain>
    </source>
</reference>
<organism evidence="2 3">
    <name type="scientific">Rhodovulum visakhapatnamense</name>
    <dbReference type="NCBI Taxonomy" id="364297"/>
    <lineage>
        <taxon>Bacteria</taxon>
        <taxon>Pseudomonadati</taxon>
        <taxon>Pseudomonadota</taxon>
        <taxon>Alphaproteobacteria</taxon>
        <taxon>Rhodobacterales</taxon>
        <taxon>Paracoccaceae</taxon>
        <taxon>Rhodovulum</taxon>
    </lineage>
</organism>
<comment type="catalytic activity">
    <reaction evidence="1">
        <text>dUMP + (6R)-5,10-methylene-5,6,7,8-tetrahydrofolate + NADPH + H(+) = dTMP + (6S)-5,6,7,8-tetrahydrofolate + NADP(+)</text>
        <dbReference type="Rhea" id="RHEA:29043"/>
        <dbReference type="ChEBI" id="CHEBI:15378"/>
        <dbReference type="ChEBI" id="CHEBI:15636"/>
        <dbReference type="ChEBI" id="CHEBI:57453"/>
        <dbReference type="ChEBI" id="CHEBI:57783"/>
        <dbReference type="ChEBI" id="CHEBI:58349"/>
        <dbReference type="ChEBI" id="CHEBI:63528"/>
        <dbReference type="ChEBI" id="CHEBI:246422"/>
        <dbReference type="EC" id="2.1.1.148"/>
    </reaction>
</comment>
<dbReference type="RefSeq" id="WP_075786142.1">
    <property type="nucleotide sequence ID" value="NZ_JAESIL010000034.1"/>
</dbReference>
<keyword evidence="1 2" id="KW-0489">Methyltransferase</keyword>
<dbReference type="EC" id="2.1.1.148" evidence="1"/>
<sequence length="303" mass="34799">MPVTEDQLAEIEAQRAETAPTRRVVARGMEERLYTLHPVLDHGFVRVIDYMGDDAAICQAARVSYGRGTKAVSNDEGLIRYLMRHWHSTPFEMCEVKFHVKLPVFVARQWIRHRTANVNEYSARYSILDREFYIPAPDALAAQSTVNHQGRGEVLEGEEAARVLEILKADSARSYDNYEAMLSQDGQRGLARELARMNLPANIYTQWYWKCDLHNLFHFLRLRADSHAQYEIRVYAQTMCEIVADWVPLAFKAFEDYRMGGVTLSAPAMDCVRRMLKGEPVTQENSGMSKGEWREFEAAIQSN</sequence>
<comment type="caution">
    <text evidence="2">The sequence shown here is derived from an EMBL/GenBank/DDBJ whole genome shotgun (WGS) entry which is preliminary data.</text>
</comment>